<dbReference type="Pfam" id="PF06966">
    <property type="entry name" value="DUF1295"/>
    <property type="match status" value="1"/>
</dbReference>
<dbReference type="InterPro" id="IPR010721">
    <property type="entry name" value="UstE-like"/>
</dbReference>
<sequence length="252" mass="27481">MKREAALPSSASSRQATGHPLQDPRADPKDHIIRTHGRDAAGDLAFVALNLGLWAADAALFRPYWAPGPRALPNVRALLAFDLVRACRHCFWKLQIGTGIFTAPTAAFVALFNFATATAKLWLAARAGPGVPPEVMRAVLGLATAVFAAGSAIETGSELQRRAFKATAPGGLYTGGLFGAARNINYGGYVLWRLGMSLATCSPWALFFPAWHAWDFGARAVPMLEKYMQARYQGQWERYKEATPYRIFPGVW</sequence>
<keyword evidence="2" id="KW-0472">Membrane</keyword>
<evidence type="ECO:0000256" key="1">
    <source>
        <dbReference type="SAM" id="MobiDB-lite"/>
    </source>
</evidence>
<gene>
    <name evidence="3" type="ORF">Rsub_09337</name>
</gene>
<evidence type="ECO:0008006" key="5">
    <source>
        <dbReference type="Google" id="ProtNLM"/>
    </source>
</evidence>
<accession>A0A2V0P9R8</accession>
<organism evidence="3 4">
    <name type="scientific">Raphidocelis subcapitata</name>
    <dbReference type="NCBI Taxonomy" id="307507"/>
    <lineage>
        <taxon>Eukaryota</taxon>
        <taxon>Viridiplantae</taxon>
        <taxon>Chlorophyta</taxon>
        <taxon>core chlorophytes</taxon>
        <taxon>Chlorophyceae</taxon>
        <taxon>CS clade</taxon>
        <taxon>Sphaeropleales</taxon>
        <taxon>Selenastraceae</taxon>
        <taxon>Raphidocelis</taxon>
    </lineage>
</organism>
<evidence type="ECO:0000313" key="3">
    <source>
        <dbReference type="EMBL" id="GBF96591.1"/>
    </source>
</evidence>
<protein>
    <recommendedName>
        <fullName evidence="5">Steroid 5-alpha reductase C-terminal domain-containing protein</fullName>
    </recommendedName>
</protein>
<feature type="region of interest" description="Disordered" evidence="1">
    <location>
        <begin position="1"/>
        <end position="31"/>
    </location>
</feature>
<feature type="transmembrane region" description="Helical" evidence="2">
    <location>
        <begin position="94"/>
        <end position="115"/>
    </location>
</feature>
<dbReference type="Proteomes" id="UP000247498">
    <property type="component" value="Unassembled WGS sequence"/>
</dbReference>
<dbReference type="OrthoDB" id="67965at2759"/>
<dbReference type="EMBL" id="BDRX01000083">
    <property type="protein sequence ID" value="GBF96591.1"/>
    <property type="molecule type" value="Genomic_DNA"/>
</dbReference>
<dbReference type="InParanoid" id="A0A2V0P9R8"/>
<dbReference type="AlphaFoldDB" id="A0A2V0P9R8"/>
<reference evidence="3 4" key="1">
    <citation type="journal article" date="2018" name="Sci. Rep.">
        <title>Raphidocelis subcapitata (=Pseudokirchneriella subcapitata) provides an insight into genome evolution and environmental adaptations in the Sphaeropleales.</title>
        <authorList>
            <person name="Suzuki S."/>
            <person name="Yamaguchi H."/>
            <person name="Nakajima N."/>
            <person name="Kawachi M."/>
        </authorList>
    </citation>
    <scope>NUCLEOTIDE SEQUENCE [LARGE SCALE GENOMIC DNA]</scope>
    <source>
        <strain evidence="3 4">NIES-35</strain>
    </source>
</reference>
<comment type="caution">
    <text evidence="3">The sequence shown here is derived from an EMBL/GenBank/DDBJ whole genome shotgun (WGS) entry which is preliminary data.</text>
</comment>
<feature type="compositionally biased region" description="Basic and acidic residues" evidence="1">
    <location>
        <begin position="22"/>
        <end position="31"/>
    </location>
</feature>
<dbReference type="Gene3D" id="1.20.120.1630">
    <property type="match status" value="1"/>
</dbReference>
<proteinExistence type="predicted"/>
<dbReference type="STRING" id="307507.A0A2V0P9R8"/>
<evidence type="ECO:0000256" key="2">
    <source>
        <dbReference type="SAM" id="Phobius"/>
    </source>
</evidence>
<name>A0A2V0P9R8_9CHLO</name>
<evidence type="ECO:0000313" key="4">
    <source>
        <dbReference type="Proteomes" id="UP000247498"/>
    </source>
</evidence>
<keyword evidence="2" id="KW-0812">Transmembrane</keyword>
<keyword evidence="4" id="KW-1185">Reference proteome</keyword>
<keyword evidence="2" id="KW-1133">Transmembrane helix</keyword>